<name>A0A6C2C500_9LACO</name>
<dbReference type="Proteomes" id="UP000371977">
    <property type="component" value="Unassembled WGS sequence"/>
</dbReference>
<proteinExistence type="predicted"/>
<organism evidence="1 2">
    <name type="scientific">Weissella muntiaci</name>
    <dbReference type="NCBI Taxonomy" id="2508881"/>
    <lineage>
        <taxon>Bacteria</taxon>
        <taxon>Bacillati</taxon>
        <taxon>Bacillota</taxon>
        <taxon>Bacilli</taxon>
        <taxon>Lactobacillales</taxon>
        <taxon>Lactobacillaceae</taxon>
        <taxon>Weissella</taxon>
    </lineage>
</organism>
<comment type="caution">
    <text evidence="1">The sequence shown here is derived from an EMBL/GenBank/DDBJ whole genome shotgun (WGS) entry which is preliminary data.</text>
</comment>
<dbReference type="AlphaFoldDB" id="A0A6C2C500"/>
<gene>
    <name evidence="1" type="ORF">ESZ50_07435</name>
</gene>
<evidence type="ECO:0000313" key="2">
    <source>
        <dbReference type="Proteomes" id="UP000371977"/>
    </source>
</evidence>
<protein>
    <submittedName>
        <fullName evidence="1">Uncharacterized protein</fullName>
    </submittedName>
</protein>
<dbReference type="EMBL" id="SDGZ01000015">
    <property type="protein sequence ID" value="TYC49070.1"/>
    <property type="molecule type" value="Genomic_DNA"/>
</dbReference>
<dbReference type="RefSeq" id="WP_148622932.1">
    <property type="nucleotide sequence ID" value="NZ_SDGZ01000015.1"/>
</dbReference>
<dbReference type="OrthoDB" id="9791702at2"/>
<keyword evidence="2" id="KW-1185">Reference proteome</keyword>
<sequence>MTNKMRIILVLSLSIVVAIGGSILVGEVVERNQGKLVSYDSTMSDQSVGTTNNTVKLTGGSIITASLAGVRNKTDFNEQSIEQLTKSLPTTWVGNPGQGFFQVLRSDQSDTVMDFNDTDESPDTTDFKMQAYTVDEMKFIVTDTMFAKDHEITQAIGGSPQILSEEMKSQHTSFSDVKQTNISSDLSIETGYFDQVYYERPEEFTVSLYFRDKTDNLHALMVEGPQDKASVEKTIALAEKIYDSFTTETPAQVSFNGDIEQ</sequence>
<accession>A0A6C2C500</accession>
<reference evidence="1 2" key="1">
    <citation type="submission" date="2019-01" db="EMBL/GenBank/DDBJ databases">
        <title>Weissella sp. nov., a novel lactic acid bacterium isolated from animal feces.</title>
        <authorList>
            <person name="Wang L.-T."/>
        </authorList>
    </citation>
    <scope>NUCLEOTIDE SEQUENCE [LARGE SCALE GENOMIC DNA]</scope>
    <source>
        <strain evidence="1 2">8H-2</strain>
    </source>
</reference>
<evidence type="ECO:0000313" key="1">
    <source>
        <dbReference type="EMBL" id="TYC49070.1"/>
    </source>
</evidence>